<accession>A0A8S5KZS3</accession>
<keyword evidence="9" id="KW-1185">Reference proteome</keyword>
<keyword evidence="4" id="KW-0946">Virion</keyword>
<evidence type="ECO:0000256" key="6">
    <source>
        <dbReference type="ARBA" id="ARBA00023296"/>
    </source>
</evidence>
<sequence>MGLMSRPTSYDVEFVIGPTATTRKVVETGRITVSRTDTVKRTKPLDLFASGTYRSHFIDDETNGVGVAREGAYTYGYTVANWGGAPGMISQAPNTGFVTNKLRTQLREQSVNLAMALAEYRKTASFVADTMKEIYNQTVRLRKAISRRDYYFMFSRKFRNQSGKRWDRVSKPAARRWLQYQYAVMPLYYDVCGSIETLHKSVPTTPYIWAKATHKEEFRSSYSGRSTRLSTVFITIDRKLERKYHGTARAVCTSPYLQATIQRTGFSNPVVLAWELLPYSFVVDWFINVGEVLASVDDQLYYSSCLGQVTYRDKYVGTGNAACAIAMKKRTAYTRENVWALSGLARLIYKPSLGMKRLVSGAALLRQLFPH</sequence>
<evidence type="ECO:0000313" key="9">
    <source>
        <dbReference type="Proteomes" id="UP000680226"/>
    </source>
</evidence>
<dbReference type="RefSeq" id="YP_010769493.1">
    <property type="nucleotide sequence ID" value="NC_073992.1"/>
</dbReference>
<proteinExistence type="inferred from homology"/>
<dbReference type="KEGG" id="vg:80398529"/>
<keyword evidence="6" id="KW-1160">Virus entry into host cell</keyword>
<keyword evidence="3" id="KW-1161">Viral attachment to host cell</keyword>
<dbReference type="GO" id="GO:0044423">
    <property type="term" value="C:virion component"/>
    <property type="evidence" value="ECO:0007669"/>
    <property type="project" value="UniProtKB-KW"/>
</dbReference>
<evidence type="ECO:0000313" key="8">
    <source>
        <dbReference type="EMBL" id="DAD51206.1"/>
    </source>
</evidence>
<evidence type="ECO:0000256" key="3">
    <source>
        <dbReference type="ARBA" id="ARBA00022804"/>
    </source>
</evidence>
<evidence type="ECO:0000256" key="4">
    <source>
        <dbReference type="ARBA" id="ARBA00022844"/>
    </source>
</evidence>
<keyword evidence="5" id="KW-1175">Viral attachment to host cell pilus</keyword>
<evidence type="ECO:0000256" key="1">
    <source>
        <dbReference type="ARBA" id="ARBA00004328"/>
    </source>
</evidence>
<evidence type="ECO:0000256" key="7">
    <source>
        <dbReference type="ARBA" id="ARBA00035110"/>
    </source>
</evidence>
<comment type="subcellular location">
    <subcellularLocation>
        <location evidence="1">Virion</location>
    </subcellularLocation>
</comment>
<protein>
    <submittedName>
        <fullName evidence="8">Maturation protein</fullName>
    </submittedName>
</protein>
<reference evidence="8" key="1">
    <citation type="submission" date="2020-09" db="EMBL/GenBank/DDBJ databases">
        <title>Leviviricetes taxonomy.</title>
        <authorList>
            <person name="Stockdale S.R."/>
            <person name="Callanan J."/>
            <person name="Adriaenssens E.M."/>
            <person name="Kuhn J.H."/>
            <person name="Rumnieks J."/>
            <person name="Shkoporov A."/>
            <person name="Draper L.A."/>
            <person name="Ross P."/>
            <person name="Hill C."/>
        </authorList>
    </citation>
    <scope>NUCLEOTIDE SEQUENCE</scope>
</reference>
<comment type="similarity">
    <text evidence="7">Belongs to the Leviviricetes maturation protein family.</text>
</comment>
<evidence type="ECO:0000256" key="2">
    <source>
        <dbReference type="ARBA" id="ARBA00022581"/>
    </source>
</evidence>
<gene>
    <name evidence="8" type="primary">SRR7976325_18_1</name>
</gene>
<name>A0A8S5KZS3_9VIRU</name>
<evidence type="ECO:0000256" key="5">
    <source>
        <dbReference type="ARBA" id="ARBA00023104"/>
    </source>
</evidence>
<dbReference type="GeneID" id="80398529"/>
<dbReference type="Pfam" id="PF03863">
    <property type="entry name" value="Phage_mat-A"/>
    <property type="match status" value="1"/>
</dbReference>
<organism evidence="8 9">
    <name type="scientific">ssRNA phage SRR7976325_18</name>
    <dbReference type="NCBI Taxonomy" id="2786705"/>
    <lineage>
        <taxon>Viruses</taxon>
        <taxon>Riboviria</taxon>
        <taxon>Orthornavirae</taxon>
        <taxon>Lenarviricota</taxon>
        <taxon>Leviviricetes</taxon>
        <taxon>Norzivirales</taxon>
        <taxon>Fiersviridae</taxon>
        <taxon>Mahqeavirus</taxon>
        <taxon>Mahqeavirus limihabitans</taxon>
    </lineage>
</organism>
<dbReference type="Proteomes" id="UP000680226">
    <property type="component" value="Segment"/>
</dbReference>
<dbReference type="GO" id="GO:0039666">
    <property type="term" value="P:virion attachment to host cell pilus"/>
    <property type="evidence" value="ECO:0007669"/>
    <property type="project" value="UniProtKB-KW"/>
</dbReference>
<keyword evidence="2" id="KW-0945">Host-virus interaction</keyword>
<dbReference type="InterPro" id="IPR005563">
    <property type="entry name" value="A_protein"/>
</dbReference>
<dbReference type="EMBL" id="BK013753">
    <property type="protein sequence ID" value="DAD51206.1"/>
    <property type="molecule type" value="Genomic_RNA"/>
</dbReference>